<accession>A0A255EGN1</accession>
<reference evidence="3 4" key="1">
    <citation type="submission" date="2017-07" db="EMBL/GenBank/DDBJ databases">
        <title>Draft whole genome sequences of clinical Proprionibacteriaceae strains.</title>
        <authorList>
            <person name="Bernier A.-M."/>
            <person name="Bernard K."/>
            <person name="Domingo M.-C."/>
        </authorList>
    </citation>
    <scope>NUCLEOTIDE SEQUENCE [LARGE SCALE GENOMIC DNA]</scope>
    <source>
        <strain evidence="1 3">NML 150081</strain>
        <strain evidence="2 4">NML 160184</strain>
    </source>
</reference>
<evidence type="ECO:0000313" key="2">
    <source>
        <dbReference type="EMBL" id="OYN88805.1"/>
    </source>
</evidence>
<protein>
    <submittedName>
        <fullName evidence="2">Uncharacterized protein</fullName>
    </submittedName>
</protein>
<dbReference type="Proteomes" id="UP000216300">
    <property type="component" value="Unassembled WGS sequence"/>
</dbReference>
<comment type="caution">
    <text evidence="2">The sequence shown here is derived from an EMBL/GenBank/DDBJ whole genome shotgun (WGS) entry which is preliminary data.</text>
</comment>
<dbReference type="RefSeq" id="WP_094450020.1">
    <property type="nucleotide sequence ID" value="NZ_NMVI01000011.1"/>
</dbReference>
<gene>
    <name evidence="1" type="ORF">CGZ91_13305</name>
    <name evidence="2" type="ORF">CGZ92_03625</name>
</gene>
<name>A0A255EGS6_9ACTN</name>
<accession>A0A255EGS6</accession>
<proteinExistence type="predicted"/>
<evidence type="ECO:0000313" key="1">
    <source>
        <dbReference type="EMBL" id="OYN88582.1"/>
    </source>
</evidence>
<evidence type="ECO:0000313" key="4">
    <source>
        <dbReference type="Proteomes" id="UP000216533"/>
    </source>
</evidence>
<sequence length="104" mass="11692">MPSYRIVIDINGSRPGVLPDQVLPAAEAMLGRTHRVEDRSVELVGRQPQINLRFLIESSHAQAEDAQAEAVVRRLVADLDEVAECGGWVLKRGPGRRWRPIRWS</sequence>
<dbReference type="EMBL" id="NMVI01000011">
    <property type="protein sequence ID" value="OYN88805.1"/>
    <property type="molecule type" value="Genomic_DNA"/>
</dbReference>
<dbReference type="OrthoDB" id="5149446at2"/>
<evidence type="ECO:0000313" key="3">
    <source>
        <dbReference type="Proteomes" id="UP000216300"/>
    </source>
</evidence>
<dbReference type="AlphaFoldDB" id="A0A255EGS6"/>
<keyword evidence="3" id="KW-1185">Reference proteome</keyword>
<organism evidence="2 4">
    <name type="scientific">Parenemella sanctibonifatiensis</name>
    <dbReference type="NCBI Taxonomy" id="2016505"/>
    <lineage>
        <taxon>Bacteria</taxon>
        <taxon>Bacillati</taxon>
        <taxon>Actinomycetota</taxon>
        <taxon>Actinomycetes</taxon>
        <taxon>Propionibacteriales</taxon>
        <taxon>Propionibacteriaceae</taxon>
        <taxon>Parenemella</taxon>
    </lineage>
</organism>
<dbReference type="Proteomes" id="UP000216533">
    <property type="component" value="Unassembled WGS sequence"/>
</dbReference>
<dbReference type="EMBL" id="NMVJ01000011">
    <property type="protein sequence ID" value="OYN88582.1"/>
    <property type="molecule type" value="Genomic_DNA"/>
</dbReference>